<dbReference type="EMBL" id="MNYY01000072">
    <property type="protein sequence ID" value="OIP71174.1"/>
    <property type="molecule type" value="Genomic_DNA"/>
</dbReference>
<dbReference type="GO" id="GO:0008483">
    <property type="term" value="F:transaminase activity"/>
    <property type="evidence" value="ECO:0007669"/>
    <property type="project" value="UniProtKB-KW"/>
</dbReference>
<evidence type="ECO:0000313" key="7">
    <source>
        <dbReference type="EMBL" id="OIP71174.1"/>
    </source>
</evidence>
<dbReference type="PANTHER" id="PTHR11986">
    <property type="entry name" value="AMINOTRANSFERASE CLASS III"/>
    <property type="match status" value="1"/>
</dbReference>
<dbReference type="PANTHER" id="PTHR11986:SF58">
    <property type="entry name" value="LEUCINE_METHIONINE RACEMASE"/>
    <property type="match status" value="1"/>
</dbReference>
<dbReference type="PIRSF" id="PIRSF000521">
    <property type="entry name" value="Transaminase_4ab_Lys_Orn"/>
    <property type="match status" value="1"/>
</dbReference>
<dbReference type="InterPro" id="IPR015424">
    <property type="entry name" value="PyrdxlP-dep_Trfase"/>
</dbReference>
<dbReference type="RefSeq" id="WP_406607827.1">
    <property type="nucleotide sequence ID" value="NZ_PFKO01000256.1"/>
</dbReference>
<comment type="similarity">
    <text evidence="2 6">Belongs to the class-III pyridoxal-phosphate-dependent aminotransferase family.</text>
</comment>
<dbReference type="Proteomes" id="UP000231493">
    <property type="component" value="Unassembled WGS sequence"/>
</dbReference>
<sequence>MTKFISLKTSLPGPKSQEIAQRREKYVAKPMGDSLSPCYIAHGEGALVTDVDGNQFIDLTGGWGCLAVGHTHKKVVAAIKDQAEKYLHTDFTAIPYEPLVELAEKLVKLTPGNSPKTAAFFNSGAEAVENAVKIARAYTKRPAIIVFENAFHGRTLLTMTMTHKAMPYKYHFGPFAPEIYRLPFPTPYHPSIEIEDFEKILANTVTPDSVAAIVVEPIQGEGGFNLPVEGFLEHLRKLTKKYGMLFITDEIQSGIGRTGRFFAIENWDIEPDIICLAKSLAAGLPLSAVISKKEITDSLPGGCIGGTCVGNPVACRAALEVIKIIEEEHLLDRAVKIGEKLKERFLKMKDKYSIVGEVRGMGAMMAIELVKDRKTKEPATEETAQIIQECVKNGVLIAGAGINKNLLRMLVSLEITDEQLDEALDVLEKAVAEV</sequence>
<dbReference type="Proteomes" id="UP000230646">
    <property type="component" value="Unassembled WGS sequence"/>
</dbReference>
<evidence type="ECO:0000313" key="11">
    <source>
        <dbReference type="Proteomes" id="UP000182763"/>
    </source>
</evidence>
<name>A0A1J5GTP0_9BACT</name>
<dbReference type="Gene3D" id="3.40.640.10">
    <property type="entry name" value="Type I PLP-dependent aspartate aminotransferase-like (Major domain)"/>
    <property type="match status" value="1"/>
</dbReference>
<dbReference type="Proteomes" id="UP000182763">
    <property type="component" value="Unassembled WGS sequence"/>
</dbReference>
<dbReference type="STRING" id="1805029.AUK42_03725"/>
<dbReference type="InterPro" id="IPR005814">
    <property type="entry name" value="Aminotrans_3"/>
</dbReference>
<dbReference type="FunFam" id="3.40.640.10:FF:000013">
    <property type="entry name" value="4-aminobutyrate aminotransferase"/>
    <property type="match status" value="1"/>
</dbReference>
<evidence type="ECO:0000256" key="6">
    <source>
        <dbReference type="RuleBase" id="RU003560"/>
    </source>
</evidence>
<dbReference type="InterPro" id="IPR049704">
    <property type="entry name" value="Aminotrans_3_PPA_site"/>
</dbReference>
<dbReference type="Proteomes" id="UP000228560">
    <property type="component" value="Unassembled WGS sequence"/>
</dbReference>
<keyword evidence="3" id="KW-0032">Aminotransferase</keyword>
<protein>
    <submittedName>
        <fullName evidence="7">4-aminobutyrate--2-oxoglutarate transaminase</fullName>
    </submittedName>
</protein>
<accession>A0A2M7KA75</accession>
<comment type="caution">
    <text evidence="7">The sequence shown here is derived from an EMBL/GenBank/DDBJ whole genome shotgun (WGS) entry which is preliminary data.</text>
</comment>
<dbReference type="InterPro" id="IPR015422">
    <property type="entry name" value="PyrdxlP-dep_Trfase_small"/>
</dbReference>
<reference evidence="8" key="2">
    <citation type="submission" date="2017-09" db="EMBL/GenBank/DDBJ databases">
        <title>Depth-based differentiation of microbial function through sediment-hosted aquifers and enrichment of novel symbionts in the deep terrestrial subsurface.</title>
        <authorList>
            <person name="Probst A.J."/>
            <person name="Ladd B."/>
            <person name="Jarett J.K."/>
            <person name="Geller-Mcgrath D.E."/>
            <person name="Sieber C.M.K."/>
            <person name="Emerson J.B."/>
            <person name="Anantharaman K."/>
            <person name="Thomas B.C."/>
            <person name="Malmstrom R."/>
            <person name="Stieglmeier M."/>
            <person name="Klingl A."/>
            <person name="Woyke T."/>
            <person name="Ryan C.M."/>
            <person name="Banfield J.F."/>
        </authorList>
    </citation>
    <scope>NUCLEOTIDE SEQUENCE</scope>
    <source>
        <strain evidence="8">CG_4_8_14_3_um_filter_34_18</strain>
    </source>
</reference>
<keyword evidence="4" id="KW-0808">Transferase</keyword>
<keyword evidence="5 6" id="KW-0663">Pyridoxal phosphate</keyword>
<accession>A0A2M8CCF1</accession>
<evidence type="ECO:0000313" key="10">
    <source>
        <dbReference type="EMBL" id="PJB56747.1"/>
    </source>
</evidence>
<reference evidence="7 11" key="1">
    <citation type="journal article" date="2016" name="Environ. Microbiol.">
        <title>Genomic resolution of a cold subsurface aquifer community provides metabolic insights for novel microbes adapted to high CO concentrations.</title>
        <authorList>
            <person name="Probst A.J."/>
            <person name="Castelle C.J."/>
            <person name="Singh A."/>
            <person name="Brown C.T."/>
            <person name="Anantharaman K."/>
            <person name="Sharon I."/>
            <person name="Hug L.A."/>
            <person name="Burstein D."/>
            <person name="Emerson J.B."/>
            <person name="Thomas B.C."/>
            <person name="Banfield J.F."/>
        </authorList>
    </citation>
    <scope>NUCLEOTIDE SEQUENCE [LARGE SCALE GENOMIC DNA]</scope>
    <source>
        <strain evidence="7">CG2_30_33_13</strain>
    </source>
</reference>
<accession>A0A1J5GTP0</accession>
<dbReference type="Pfam" id="PF00202">
    <property type="entry name" value="Aminotran_3"/>
    <property type="match status" value="1"/>
</dbReference>
<dbReference type="CDD" id="cd00610">
    <property type="entry name" value="OAT_like"/>
    <property type="match status" value="1"/>
</dbReference>
<evidence type="ECO:0000256" key="1">
    <source>
        <dbReference type="ARBA" id="ARBA00001933"/>
    </source>
</evidence>
<accession>A0A2M7PNZ0</accession>
<dbReference type="EMBL" id="PFIP01000025">
    <property type="protein sequence ID" value="PIX35025.1"/>
    <property type="molecule type" value="Genomic_DNA"/>
</dbReference>
<evidence type="ECO:0000313" key="13">
    <source>
        <dbReference type="Proteomes" id="UP000230646"/>
    </source>
</evidence>
<dbReference type="InterPro" id="IPR015421">
    <property type="entry name" value="PyrdxlP-dep_Trfase_major"/>
</dbReference>
<dbReference type="SUPFAM" id="SSF53383">
    <property type="entry name" value="PLP-dependent transferases"/>
    <property type="match status" value="1"/>
</dbReference>
<evidence type="ECO:0000313" key="9">
    <source>
        <dbReference type="EMBL" id="PIY32131.1"/>
    </source>
</evidence>
<evidence type="ECO:0000313" key="12">
    <source>
        <dbReference type="Proteomes" id="UP000228560"/>
    </source>
</evidence>
<dbReference type="Gene3D" id="3.90.1150.10">
    <property type="entry name" value="Aspartate Aminotransferase, domain 1"/>
    <property type="match status" value="1"/>
</dbReference>
<evidence type="ECO:0000256" key="5">
    <source>
        <dbReference type="ARBA" id="ARBA00022898"/>
    </source>
</evidence>
<gene>
    <name evidence="7" type="ORF">AUK42_03725</name>
    <name evidence="10" type="ORF">CO097_04535</name>
    <name evidence="9" type="ORF">COZ07_06700</name>
    <name evidence="8" type="ORF">COZ58_01685</name>
</gene>
<dbReference type="EMBL" id="PFKO01000256">
    <property type="protein sequence ID" value="PIY32131.1"/>
    <property type="molecule type" value="Genomic_DNA"/>
</dbReference>
<reference evidence="12 13" key="3">
    <citation type="submission" date="2017-09" db="EMBL/GenBank/DDBJ databases">
        <title>Depth-based differentiation of microbial function through sediment-hosted aquifers and enrichment of novel symbionts in the deep terrestrial subsurface.</title>
        <authorList>
            <person name="Probst A.J."/>
            <person name="Ladd B."/>
            <person name="Jarett J.K."/>
            <person name="Geller-Mcgrath D.E."/>
            <person name="Sieber C.M."/>
            <person name="Emerson J.B."/>
            <person name="Anantharaman K."/>
            <person name="Thomas B.C."/>
            <person name="Malmstrom R."/>
            <person name="Stieglmeier M."/>
            <person name="Klingl A."/>
            <person name="Woyke T."/>
            <person name="Ryan C.M."/>
            <person name="Banfield J.F."/>
        </authorList>
    </citation>
    <scope>NUCLEOTIDE SEQUENCE [LARGE SCALE GENOMIC DNA]</scope>
    <source>
        <strain evidence="9">CG_4_10_14_3_um_filter_34_13</strain>
        <strain evidence="10">CG_4_9_14_3_um_filter_33_16</strain>
    </source>
</reference>
<comment type="cofactor">
    <cofactor evidence="1">
        <name>pyridoxal 5'-phosphate</name>
        <dbReference type="ChEBI" id="CHEBI:597326"/>
    </cofactor>
</comment>
<dbReference type="EMBL" id="PFTV01000108">
    <property type="protein sequence ID" value="PJB56747.1"/>
    <property type="molecule type" value="Genomic_DNA"/>
</dbReference>
<evidence type="ECO:0000313" key="8">
    <source>
        <dbReference type="EMBL" id="PIX35025.1"/>
    </source>
</evidence>
<organism evidence="7 11">
    <name type="scientific">Candidatus Infernicultor aquiphilus</name>
    <dbReference type="NCBI Taxonomy" id="1805029"/>
    <lineage>
        <taxon>Bacteria</taxon>
        <taxon>Pseudomonadati</taxon>
        <taxon>Atribacterota</taxon>
        <taxon>Candidatus Phoenicimicrobiia</taxon>
        <taxon>Candidatus Pheonicimicrobiales</taxon>
        <taxon>Candidatus Phoenicimicrobiaceae</taxon>
        <taxon>Candidatus Infernicultor</taxon>
    </lineage>
</organism>
<dbReference type="GO" id="GO:0042802">
    <property type="term" value="F:identical protein binding"/>
    <property type="evidence" value="ECO:0007669"/>
    <property type="project" value="TreeGrafter"/>
</dbReference>
<dbReference type="AlphaFoldDB" id="A0A1J5GTP0"/>
<evidence type="ECO:0000256" key="4">
    <source>
        <dbReference type="ARBA" id="ARBA00022679"/>
    </source>
</evidence>
<dbReference type="PROSITE" id="PS00600">
    <property type="entry name" value="AA_TRANSFER_CLASS_3"/>
    <property type="match status" value="1"/>
</dbReference>
<proteinExistence type="inferred from homology"/>
<dbReference type="InterPro" id="IPR050103">
    <property type="entry name" value="Class-III_PLP-dep_AT"/>
</dbReference>
<evidence type="ECO:0000256" key="2">
    <source>
        <dbReference type="ARBA" id="ARBA00008954"/>
    </source>
</evidence>
<evidence type="ECO:0000256" key="3">
    <source>
        <dbReference type="ARBA" id="ARBA00022576"/>
    </source>
</evidence>
<dbReference type="GO" id="GO:0030170">
    <property type="term" value="F:pyridoxal phosphate binding"/>
    <property type="evidence" value="ECO:0007669"/>
    <property type="project" value="InterPro"/>
</dbReference>